<feature type="compositionally biased region" description="Polar residues" evidence="1">
    <location>
        <begin position="25"/>
        <end position="34"/>
    </location>
</feature>
<protein>
    <submittedName>
        <fullName evidence="2">Uncharacterized protein</fullName>
    </submittedName>
</protein>
<reference evidence="2" key="1">
    <citation type="submission" date="2011-02" db="EMBL/GenBank/DDBJ databases">
        <title>The genome of the leaf-cutting ant Acromyrmex echinatior suggests key adaptations to social evolution and fungus farming.</title>
        <authorList>
            <person name="Nygaard S."/>
            <person name="Zhang G."/>
        </authorList>
    </citation>
    <scope>NUCLEOTIDE SEQUENCE</scope>
</reference>
<dbReference type="InParanoid" id="F4W6Q1"/>
<evidence type="ECO:0000313" key="2">
    <source>
        <dbReference type="EMBL" id="EGI70127.1"/>
    </source>
</evidence>
<dbReference type="AlphaFoldDB" id="F4W6Q1"/>
<evidence type="ECO:0000256" key="1">
    <source>
        <dbReference type="SAM" id="MobiDB-lite"/>
    </source>
</evidence>
<name>F4W6Q1_ACREC</name>
<keyword evidence="3" id="KW-1185">Reference proteome</keyword>
<proteinExistence type="predicted"/>
<feature type="region of interest" description="Disordered" evidence="1">
    <location>
        <begin position="78"/>
        <end position="104"/>
    </location>
</feature>
<feature type="region of interest" description="Disordered" evidence="1">
    <location>
        <begin position="258"/>
        <end position="281"/>
    </location>
</feature>
<accession>F4W6Q1</accession>
<feature type="region of interest" description="Disordered" evidence="1">
    <location>
        <begin position="1"/>
        <end position="35"/>
    </location>
</feature>
<sequence length="281" mass="30390">MPTATNYEGAINNGNIKGLSDLSRPPTSGATSDTWSDDAVMSTAKCTRAGVVHAHDASPFGVLASNVSLRTTLRGISSREEERMGSGDEESYAAKIGRRKDPDADDRIAAREQPEHAIRQFATTPRLIQVGLCIEFTTRKRGGGAHRLTYVQANYVLVRAWPTRARPGDVDGGEACGGSGADDGNAAGIQRGDDDAEAALVCGVCCAHRPGHCAIVIKASAHSPRMVRPRFCFKARANNRRITGTKRLDDRFFEKKEKRRVVGNRGSGRGRNGDPPWFRKS</sequence>
<gene>
    <name evidence="2" type="ORF">G5I_00884</name>
</gene>
<dbReference type="EMBL" id="GL887707">
    <property type="protein sequence ID" value="EGI70127.1"/>
    <property type="molecule type" value="Genomic_DNA"/>
</dbReference>
<organism evidence="3">
    <name type="scientific">Acromyrmex echinatior</name>
    <name type="common">Panamanian leafcutter ant</name>
    <name type="synonym">Acromyrmex octospinosus echinatior</name>
    <dbReference type="NCBI Taxonomy" id="103372"/>
    <lineage>
        <taxon>Eukaryota</taxon>
        <taxon>Metazoa</taxon>
        <taxon>Ecdysozoa</taxon>
        <taxon>Arthropoda</taxon>
        <taxon>Hexapoda</taxon>
        <taxon>Insecta</taxon>
        <taxon>Pterygota</taxon>
        <taxon>Neoptera</taxon>
        <taxon>Endopterygota</taxon>
        <taxon>Hymenoptera</taxon>
        <taxon>Apocrita</taxon>
        <taxon>Aculeata</taxon>
        <taxon>Formicoidea</taxon>
        <taxon>Formicidae</taxon>
        <taxon>Myrmicinae</taxon>
        <taxon>Acromyrmex</taxon>
    </lineage>
</organism>
<evidence type="ECO:0000313" key="3">
    <source>
        <dbReference type="Proteomes" id="UP000007755"/>
    </source>
</evidence>
<dbReference type="Proteomes" id="UP000007755">
    <property type="component" value="Unassembled WGS sequence"/>
</dbReference>